<dbReference type="Proteomes" id="UP000557193">
    <property type="component" value="Unassembled WGS sequence"/>
</dbReference>
<keyword evidence="3" id="KW-1185">Reference proteome</keyword>
<feature type="compositionally biased region" description="Polar residues" evidence="1">
    <location>
        <begin position="59"/>
        <end position="68"/>
    </location>
</feature>
<proteinExistence type="predicted"/>
<evidence type="ECO:0000313" key="3">
    <source>
        <dbReference type="Proteomes" id="UP000557193"/>
    </source>
</evidence>
<accession>A0A7X0BQW9</accession>
<reference evidence="2 3" key="1">
    <citation type="submission" date="2020-08" db="EMBL/GenBank/DDBJ databases">
        <title>Functional genomics of gut bacteria from endangered species of beetles.</title>
        <authorList>
            <person name="Carlos-Shanley C."/>
        </authorList>
    </citation>
    <scope>NUCLEOTIDE SEQUENCE [LARGE SCALE GENOMIC DNA]</scope>
    <source>
        <strain evidence="2 3">S00202</strain>
    </source>
</reference>
<comment type="caution">
    <text evidence="2">The sequence shown here is derived from an EMBL/GenBank/DDBJ whole genome shotgun (WGS) entry which is preliminary data.</text>
</comment>
<name>A0A7X0BQW9_9PSED</name>
<gene>
    <name evidence="2" type="ORF">HNP49_000928</name>
</gene>
<evidence type="ECO:0000313" key="2">
    <source>
        <dbReference type="EMBL" id="MBB6340778.1"/>
    </source>
</evidence>
<dbReference type="AlphaFoldDB" id="A0A7X0BQW9"/>
<dbReference type="PROSITE" id="PS51257">
    <property type="entry name" value="PROKAR_LIPOPROTEIN"/>
    <property type="match status" value="1"/>
</dbReference>
<feature type="region of interest" description="Disordered" evidence="1">
    <location>
        <begin position="59"/>
        <end position="97"/>
    </location>
</feature>
<dbReference type="EMBL" id="JACHLL010000001">
    <property type="protein sequence ID" value="MBB6340778.1"/>
    <property type="molecule type" value="Genomic_DNA"/>
</dbReference>
<dbReference type="RefSeq" id="WP_184681005.1">
    <property type="nucleotide sequence ID" value="NZ_JACHLL010000001.1"/>
</dbReference>
<evidence type="ECO:0000256" key="1">
    <source>
        <dbReference type="SAM" id="MobiDB-lite"/>
    </source>
</evidence>
<protein>
    <submittedName>
        <fullName evidence="2">Gas vesicle protein</fullName>
    </submittedName>
</protein>
<sequence length="97" mass="10407">MRTIPSFMAFAAGAGLLLTLSGCDQLEQSAQQLLEQTEEVAKEKAREVLSETVEQLNQSVDEAQQSANELLKPETQQAPEAPAKDAPPLPPAGQMES</sequence>
<organism evidence="2 3">
    <name type="scientific">Pseudomonas fluvialis</name>
    <dbReference type="NCBI Taxonomy" id="1793966"/>
    <lineage>
        <taxon>Bacteria</taxon>
        <taxon>Pseudomonadati</taxon>
        <taxon>Pseudomonadota</taxon>
        <taxon>Gammaproteobacteria</taxon>
        <taxon>Pseudomonadales</taxon>
        <taxon>Pseudomonadaceae</taxon>
        <taxon>Pseudomonas</taxon>
    </lineage>
</organism>